<reference evidence="2 3" key="1">
    <citation type="submission" date="2018-10" db="EMBL/GenBank/DDBJ databases">
        <title>Genomic Encyclopedia of Archaeal and Bacterial Type Strains, Phase II (KMG-II): from individual species to whole genera.</title>
        <authorList>
            <person name="Goeker M."/>
        </authorList>
    </citation>
    <scope>NUCLEOTIDE SEQUENCE [LARGE SCALE GENOMIC DNA]</scope>
    <source>
        <strain evidence="2 3">DSM 29537</strain>
    </source>
</reference>
<protein>
    <submittedName>
        <fullName evidence="2">Putative Zn-dependent protease DUF2268</fullName>
    </submittedName>
</protein>
<keyword evidence="3" id="KW-1185">Reference proteome</keyword>
<dbReference type="InterPro" id="IPR018728">
    <property type="entry name" value="DUF2268"/>
</dbReference>
<evidence type="ECO:0000313" key="3">
    <source>
        <dbReference type="Proteomes" id="UP000277579"/>
    </source>
</evidence>
<keyword evidence="2" id="KW-0645">Protease</keyword>
<dbReference type="AlphaFoldDB" id="A0A495M6N6"/>
<dbReference type="EMBL" id="RBLC01000003">
    <property type="protein sequence ID" value="RKS21736.1"/>
    <property type="molecule type" value="Genomic_DNA"/>
</dbReference>
<dbReference type="GO" id="GO:0008233">
    <property type="term" value="F:peptidase activity"/>
    <property type="evidence" value="ECO:0007669"/>
    <property type="project" value="UniProtKB-KW"/>
</dbReference>
<dbReference type="Proteomes" id="UP000277579">
    <property type="component" value="Unassembled WGS sequence"/>
</dbReference>
<name>A0A495M6N6_9FLAO</name>
<organism evidence="2 3">
    <name type="scientific">Flavobacterium endophyticum</name>
    <dbReference type="NCBI Taxonomy" id="1540163"/>
    <lineage>
        <taxon>Bacteria</taxon>
        <taxon>Pseudomonadati</taxon>
        <taxon>Bacteroidota</taxon>
        <taxon>Flavobacteriia</taxon>
        <taxon>Flavobacteriales</taxon>
        <taxon>Flavobacteriaceae</taxon>
        <taxon>Flavobacterium</taxon>
    </lineage>
</organism>
<keyword evidence="2" id="KW-0378">Hydrolase</keyword>
<gene>
    <name evidence="2" type="ORF">CLV94_2371</name>
</gene>
<feature type="domain" description="DUF2268" evidence="1">
    <location>
        <begin position="196"/>
        <end position="354"/>
    </location>
</feature>
<accession>A0A495M6N6</accession>
<dbReference type="Pfam" id="PF10026">
    <property type="entry name" value="DUF2268"/>
    <property type="match status" value="1"/>
</dbReference>
<dbReference type="GO" id="GO:0006508">
    <property type="term" value="P:proteolysis"/>
    <property type="evidence" value="ECO:0007669"/>
    <property type="project" value="UniProtKB-KW"/>
</dbReference>
<evidence type="ECO:0000259" key="1">
    <source>
        <dbReference type="Pfam" id="PF10026"/>
    </source>
</evidence>
<sequence length="370" mass="42469">MSAVEILPVLKMHIFDFNSYKTDIPNMKPFALAFLTLLFCSCAAPKNTKIASYSDLIDKVNNIKDSISVGKMTIHNAYKSQLLAHHNGRFDSTMILKKVYQPNKHVFDSCLSQIFGEENGKKFKPEGLYMWNRKLLAENEFLIRQKLAVLDSVNVDQLFTKHLNALQKITGQQGEGKWLVYFGPKGLQIFGGCDNNAMILDMFGSDWTTQSIDKVFAHELEHLIFNPILEKDPNGRTGLGITLDEGLAVYFTSLYLNQSQEEALYGKNTQILLDREKEIFEKLEPYFYKTNEEGCPIFRHCGRNSDCKPVVEGLPKEAENELCYFLGFRIIQHYVAQNGKDSWKDIYTIPLKDFFEKSGYKEFLRSKRGN</sequence>
<evidence type="ECO:0000313" key="2">
    <source>
        <dbReference type="EMBL" id="RKS21736.1"/>
    </source>
</evidence>
<comment type="caution">
    <text evidence="2">The sequence shown here is derived from an EMBL/GenBank/DDBJ whole genome shotgun (WGS) entry which is preliminary data.</text>
</comment>
<proteinExistence type="predicted"/>